<gene>
    <name evidence="2" type="ordered locus">HCH_00937</name>
</gene>
<feature type="domain" description="Calcineurin-like phosphoesterase" evidence="1">
    <location>
        <begin position="1"/>
        <end position="218"/>
    </location>
</feature>
<dbReference type="Proteomes" id="UP000000238">
    <property type="component" value="Chromosome"/>
</dbReference>
<evidence type="ECO:0000259" key="1">
    <source>
        <dbReference type="Pfam" id="PF00149"/>
    </source>
</evidence>
<dbReference type="PANTHER" id="PTHR37844:SF2">
    <property type="entry name" value="SER_THR PROTEIN PHOSPHATASE SUPERFAMILY (AFU_ORTHOLOGUE AFUA_1G14840)"/>
    <property type="match status" value="1"/>
</dbReference>
<keyword evidence="3" id="KW-1185">Reference proteome</keyword>
<reference evidence="2 3" key="1">
    <citation type="journal article" date="2005" name="Nucleic Acids Res.">
        <title>Genomic blueprint of Hahella chejuensis, a marine microbe producing an algicidal agent.</title>
        <authorList>
            <person name="Jeong H."/>
            <person name="Yim J.H."/>
            <person name="Lee C."/>
            <person name="Choi S.-H."/>
            <person name="Park Y.K."/>
            <person name="Yoon S.H."/>
            <person name="Hur C.-G."/>
            <person name="Kang H.-Y."/>
            <person name="Kim D."/>
            <person name="Lee H.H."/>
            <person name="Park K.H."/>
            <person name="Park S.-H."/>
            <person name="Park H.-S."/>
            <person name="Lee H.K."/>
            <person name="Oh T.K."/>
            <person name="Kim J.F."/>
        </authorList>
    </citation>
    <scope>NUCLEOTIDE SEQUENCE [LARGE SCALE GENOMIC DNA]</scope>
    <source>
        <strain evidence="2 3">KCTC 2396</strain>
    </source>
</reference>
<proteinExistence type="predicted"/>
<dbReference type="SUPFAM" id="SSF56300">
    <property type="entry name" value="Metallo-dependent phosphatases"/>
    <property type="match status" value="1"/>
</dbReference>
<dbReference type="EMBL" id="CP000155">
    <property type="protein sequence ID" value="ABC27826.1"/>
    <property type="molecule type" value="Genomic_DNA"/>
</dbReference>
<dbReference type="OrthoDB" id="356681at2"/>
<dbReference type="RefSeq" id="WP_011394901.1">
    <property type="nucleotide sequence ID" value="NC_007645.1"/>
</dbReference>
<dbReference type="PANTHER" id="PTHR37844">
    <property type="entry name" value="SER/THR PROTEIN PHOSPHATASE SUPERFAMILY (AFU_ORTHOLOGUE AFUA_1G14840)"/>
    <property type="match status" value="1"/>
</dbReference>
<evidence type="ECO:0000313" key="3">
    <source>
        <dbReference type="Proteomes" id="UP000000238"/>
    </source>
</evidence>
<dbReference type="eggNOG" id="COG1409">
    <property type="taxonomic scope" value="Bacteria"/>
</dbReference>
<dbReference type="STRING" id="349521.HCH_00937"/>
<sequence>MKIRVLSDLHLEFEDFALDVGDADALVLAGDIHVGDKGVRWALEQTPAKPVIYVLGNHEYYRHIYPKLARKLREMTQGTHVHVLENEFVEVDGVVFFGCTLWTDFELLCDPRVAGFECQQMMSDFRKIRREPGYSKIRSLDLAVIHTRSLHWLKGAFALCDETHPDSRRVVVTHHAPSSHSLPLYRKNHIVSSAYASNLEPVIESLQPNLWIHGHLHNSSDYHIGSSRVVCNPRGYPGERNPDFDPAFTISL</sequence>
<dbReference type="Gene3D" id="3.60.21.10">
    <property type="match status" value="1"/>
</dbReference>
<accession>Q2SNE8</accession>
<organism evidence="2 3">
    <name type="scientific">Hahella chejuensis (strain KCTC 2396)</name>
    <dbReference type="NCBI Taxonomy" id="349521"/>
    <lineage>
        <taxon>Bacteria</taxon>
        <taxon>Pseudomonadati</taxon>
        <taxon>Pseudomonadota</taxon>
        <taxon>Gammaproteobacteria</taxon>
        <taxon>Oceanospirillales</taxon>
        <taxon>Hahellaceae</taxon>
        <taxon>Hahella</taxon>
    </lineage>
</organism>
<dbReference type="AlphaFoldDB" id="Q2SNE8"/>
<name>Q2SNE8_HAHCH</name>
<dbReference type="Pfam" id="PF00149">
    <property type="entry name" value="Metallophos"/>
    <property type="match status" value="1"/>
</dbReference>
<dbReference type="HOGENOM" id="CLU_060372_3_0_6"/>
<dbReference type="InterPro" id="IPR029052">
    <property type="entry name" value="Metallo-depent_PP-like"/>
</dbReference>
<protein>
    <submittedName>
        <fullName evidence="2">Predicted phosphoesterases, related to the Icc protein</fullName>
    </submittedName>
</protein>
<dbReference type="InterPro" id="IPR004843">
    <property type="entry name" value="Calcineurin-like_PHP"/>
</dbReference>
<evidence type="ECO:0000313" key="2">
    <source>
        <dbReference type="EMBL" id="ABC27826.1"/>
    </source>
</evidence>
<dbReference type="GO" id="GO:0016787">
    <property type="term" value="F:hydrolase activity"/>
    <property type="evidence" value="ECO:0007669"/>
    <property type="project" value="InterPro"/>
</dbReference>
<dbReference type="KEGG" id="hch:HCH_00937"/>